<gene>
    <name evidence="2" type="ORF">P43SY_009685</name>
</gene>
<name>A0AAD5Q9U8_PYTIN</name>
<proteinExistence type="predicted"/>
<dbReference type="AlphaFoldDB" id="A0AAD5Q9U8"/>
<feature type="transmembrane region" description="Helical" evidence="1">
    <location>
        <begin position="210"/>
        <end position="230"/>
    </location>
</feature>
<organism evidence="2 3">
    <name type="scientific">Pythium insidiosum</name>
    <name type="common">Pythiosis disease agent</name>
    <dbReference type="NCBI Taxonomy" id="114742"/>
    <lineage>
        <taxon>Eukaryota</taxon>
        <taxon>Sar</taxon>
        <taxon>Stramenopiles</taxon>
        <taxon>Oomycota</taxon>
        <taxon>Peronosporomycetes</taxon>
        <taxon>Pythiales</taxon>
        <taxon>Pythiaceae</taxon>
        <taxon>Pythium</taxon>
    </lineage>
</organism>
<feature type="transmembrane region" description="Helical" evidence="1">
    <location>
        <begin position="61"/>
        <end position="80"/>
    </location>
</feature>
<keyword evidence="1" id="KW-0812">Transmembrane</keyword>
<evidence type="ECO:0000256" key="1">
    <source>
        <dbReference type="SAM" id="Phobius"/>
    </source>
</evidence>
<evidence type="ECO:0000313" key="2">
    <source>
        <dbReference type="EMBL" id="KAJ0399371.1"/>
    </source>
</evidence>
<accession>A0AAD5Q9U8</accession>
<feature type="transmembrane region" description="Helical" evidence="1">
    <location>
        <begin position="358"/>
        <end position="382"/>
    </location>
</feature>
<keyword evidence="1" id="KW-0472">Membrane</keyword>
<keyword evidence="1" id="KW-1133">Transmembrane helix</keyword>
<dbReference type="Proteomes" id="UP001209570">
    <property type="component" value="Unassembled WGS sequence"/>
</dbReference>
<feature type="transmembrane region" description="Helical" evidence="1">
    <location>
        <begin position="17"/>
        <end position="40"/>
    </location>
</feature>
<dbReference type="EMBL" id="JAKCXM010000185">
    <property type="protein sequence ID" value="KAJ0399371.1"/>
    <property type="molecule type" value="Genomic_DNA"/>
</dbReference>
<keyword evidence="3" id="KW-1185">Reference proteome</keyword>
<reference evidence="2" key="1">
    <citation type="submission" date="2021-12" db="EMBL/GenBank/DDBJ databases">
        <title>Prjna785345.</title>
        <authorList>
            <person name="Rujirawat T."/>
            <person name="Krajaejun T."/>
        </authorList>
    </citation>
    <scope>NUCLEOTIDE SEQUENCE</scope>
    <source>
        <strain evidence="2">Pi057C3</strain>
    </source>
</reference>
<evidence type="ECO:0000313" key="3">
    <source>
        <dbReference type="Proteomes" id="UP001209570"/>
    </source>
</evidence>
<feature type="transmembrane region" description="Helical" evidence="1">
    <location>
        <begin position="166"/>
        <end position="190"/>
    </location>
</feature>
<sequence>MTTAAEPPLALSRTRVLALWATTFFCHWTSAMFLLASGLAHYFISTSRYYCEVLSQRQRDLLLVSAIFIVLGALHLFRVVQLVMRSYRARALTFGFVIEAPRRPLPRKRTTHRRVTFLYTLRDKWAETFGAYGTFGIFGPHYDRRLGFREAIDVPSHLVQACYMSWYLSPEICVGVAVVVALELGSPLLLQALHARLPNYHQFLRRSDFILADVIIDTALGAVIPFYLIVRAILPYLGAQDLNINYSETSYAQTVLLMEQLVAKSPLDLFTKTVPFVFNYWTLYVLSMHASMMRRGRPANVVTVVPVGPQPTDMKSLLTTTTTAATSAFPSAPDRAAATRSATLSKTLIDSFSRFVRVLQICGACIGLSIFLTALGTSGLIIPRGDCAPGCALEYAPWVFTSCYCVVQEINCAARGITGRNISSHFAQDNHDGVSILVINRCRELVITPHLHRYSNLIGLYIYRSDVADWPATAALSPRIFRRLSFVVLVETELPRIPDGLLADLTPSLIDIEFIASPSPPTFPANLHEAWAHVTTLYIEHCGLDVFPSELLALPSIDQLSLAGNNITGLPSNISASHMMQRTRFFLLGLNPLVSLPSDLVTSRLLQLYIDFTGYIAVVC</sequence>
<dbReference type="SUPFAM" id="SSF52058">
    <property type="entry name" value="L domain-like"/>
    <property type="match status" value="1"/>
</dbReference>
<dbReference type="InterPro" id="IPR032675">
    <property type="entry name" value="LRR_dom_sf"/>
</dbReference>
<protein>
    <submittedName>
        <fullName evidence="2">Uncharacterized protein</fullName>
    </submittedName>
</protein>
<dbReference type="Gene3D" id="3.80.10.10">
    <property type="entry name" value="Ribonuclease Inhibitor"/>
    <property type="match status" value="1"/>
</dbReference>
<comment type="caution">
    <text evidence="2">The sequence shown here is derived from an EMBL/GenBank/DDBJ whole genome shotgun (WGS) entry which is preliminary data.</text>
</comment>